<dbReference type="RefSeq" id="WP_061488028.1">
    <property type="nucleotide sequence ID" value="NZ_LHZT01000117.1"/>
</dbReference>
<name>A0A149TY25_9PROT</name>
<dbReference type="Proteomes" id="UP000075411">
    <property type="component" value="Unassembled WGS sequence"/>
</dbReference>
<dbReference type="EMBL" id="LHZT01000117">
    <property type="protein sequence ID" value="KXV58009.1"/>
    <property type="molecule type" value="Genomic_DNA"/>
</dbReference>
<proteinExistence type="predicted"/>
<organism evidence="1 2">
    <name type="scientific">Acetobacter tropicalis</name>
    <dbReference type="NCBI Taxonomy" id="104102"/>
    <lineage>
        <taxon>Bacteria</taxon>
        <taxon>Pseudomonadati</taxon>
        <taxon>Pseudomonadota</taxon>
        <taxon>Alphaproteobacteria</taxon>
        <taxon>Acetobacterales</taxon>
        <taxon>Acetobacteraceae</taxon>
        <taxon>Acetobacter</taxon>
    </lineage>
</organism>
<dbReference type="AlphaFoldDB" id="A0A149TY25"/>
<sequence>MSEFDEISSGKGITLKPLVTGNVEMTVICGEYQTTSTLTPALAQWLMNEIEVCRLKAAAMKENQP</sequence>
<reference evidence="1 2" key="1">
    <citation type="submission" date="2015-06" db="EMBL/GenBank/DDBJ databases">
        <title>Improved classification and identification of acetic acid bacteria using matrix-assisted laser desorption/ionization time-of-flight mass spectrometry; Gluconobacter nephelii and Gluconobacter uchimurae are later heterotypic synonyms of Gluconobacter japonicus and Gluconobacter oxydans, respectively.</title>
        <authorList>
            <person name="Li L."/>
            <person name="Cleenwerck I."/>
            <person name="De Vuyst L."/>
            <person name="Vandamme P."/>
        </authorList>
    </citation>
    <scope>NUCLEOTIDE SEQUENCE [LARGE SCALE GENOMIC DNA]</scope>
    <source>
        <strain evidence="1 2">LMG 1663</strain>
    </source>
</reference>
<accession>A0A149TY25</accession>
<evidence type="ECO:0000313" key="1">
    <source>
        <dbReference type="EMBL" id="KXV58009.1"/>
    </source>
</evidence>
<gene>
    <name evidence="1" type="ORF">AD947_07425</name>
</gene>
<protein>
    <submittedName>
        <fullName evidence="1">Uncharacterized protein</fullName>
    </submittedName>
</protein>
<evidence type="ECO:0000313" key="2">
    <source>
        <dbReference type="Proteomes" id="UP000075411"/>
    </source>
</evidence>
<comment type="caution">
    <text evidence="1">The sequence shown here is derived from an EMBL/GenBank/DDBJ whole genome shotgun (WGS) entry which is preliminary data.</text>
</comment>
<dbReference type="PATRIC" id="fig|104102.12.peg.2294"/>